<dbReference type="GO" id="GO:0003677">
    <property type="term" value="F:DNA binding"/>
    <property type="evidence" value="ECO:0007669"/>
    <property type="project" value="UniProtKB-KW"/>
</dbReference>
<dbReference type="Proteomes" id="UP001609932">
    <property type="component" value="Unassembled WGS sequence"/>
</dbReference>
<dbReference type="InterPro" id="IPR013321">
    <property type="entry name" value="Arc_rbn_hlx_hlx"/>
</dbReference>
<dbReference type="Gene3D" id="1.10.1220.10">
    <property type="entry name" value="Met repressor-like"/>
    <property type="match status" value="1"/>
</dbReference>
<keyword evidence="2" id="KW-0238">DNA-binding</keyword>
<dbReference type="EMBL" id="JBHEGD010000001">
    <property type="protein sequence ID" value="MFH6598750.1"/>
    <property type="molecule type" value="Genomic_DNA"/>
</dbReference>
<evidence type="ECO:0000313" key="3">
    <source>
        <dbReference type="Proteomes" id="UP001609932"/>
    </source>
</evidence>
<accession>A0ABW7MC11</accession>
<proteinExistence type="predicted"/>
<name>A0ABW7MC11_9GAMM</name>
<evidence type="ECO:0000313" key="2">
    <source>
        <dbReference type="EMBL" id="MFH6598750.1"/>
    </source>
</evidence>
<dbReference type="RefSeq" id="WP_395272646.1">
    <property type="nucleotide sequence ID" value="NZ_JBHEGD010000001.1"/>
</dbReference>
<sequence length="81" mass="8828">MAAITVRNLDDDLKAQLRIVAASHGRSMEEEARVIIRQALSRQGKRGGLGSRIHSRFAAVGGADLELPERKDNARAASFDE</sequence>
<dbReference type="SUPFAM" id="SSF47598">
    <property type="entry name" value="Ribbon-helix-helix"/>
    <property type="match status" value="1"/>
</dbReference>
<feature type="domain" description="Antitoxin FitA-like ribbon-helix-helix" evidence="1">
    <location>
        <begin position="2"/>
        <end position="40"/>
    </location>
</feature>
<organism evidence="2 3">
    <name type="scientific">Ectopseudomonas khazarica</name>
    <dbReference type="NCBI Taxonomy" id="2502979"/>
    <lineage>
        <taxon>Bacteria</taxon>
        <taxon>Pseudomonadati</taxon>
        <taxon>Pseudomonadota</taxon>
        <taxon>Gammaproteobacteria</taxon>
        <taxon>Pseudomonadales</taxon>
        <taxon>Pseudomonadaceae</taxon>
        <taxon>Ectopseudomonas</taxon>
    </lineage>
</organism>
<dbReference type="Pfam" id="PF22513">
    <property type="entry name" value="FitA-like_RHH"/>
    <property type="match status" value="1"/>
</dbReference>
<keyword evidence="3" id="KW-1185">Reference proteome</keyword>
<dbReference type="InterPro" id="IPR010985">
    <property type="entry name" value="Ribbon_hlx_hlx"/>
</dbReference>
<protein>
    <submittedName>
        <fullName evidence="2">Arc family DNA-binding protein</fullName>
    </submittedName>
</protein>
<reference evidence="2 3" key="1">
    <citation type="submission" date="2024-09" db="EMBL/GenBank/DDBJ databases">
        <title>Elucidation of the Bokeelamides from Bacteria Associated with Moon Snail Egg Collars.</title>
        <authorList>
            <person name="Campbell R."/>
            <person name="Piedl K."/>
            <person name="Mevers E."/>
        </authorList>
    </citation>
    <scope>NUCLEOTIDE SEQUENCE [LARGE SCALE GENOMIC DNA]</scope>
    <source>
        <strain evidence="2 3">EM133</strain>
    </source>
</reference>
<evidence type="ECO:0000259" key="1">
    <source>
        <dbReference type="Pfam" id="PF22513"/>
    </source>
</evidence>
<dbReference type="InterPro" id="IPR053853">
    <property type="entry name" value="FitA-like_RHH"/>
</dbReference>
<gene>
    <name evidence="2" type="ORF">ACEVAQ_08515</name>
</gene>
<comment type="caution">
    <text evidence="2">The sequence shown here is derived from an EMBL/GenBank/DDBJ whole genome shotgun (WGS) entry which is preliminary data.</text>
</comment>